<comment type="similarity">
    <text evidence="1">Belongs to the AB hydrolase superfamily. FUS2 hydrolase family.</text>
</comment>
<organism evidence="5">
    <name type="scientific">uncultured bacterium Contig1514</name>
    <dbReference type="NCBI Taxonomy" id="1393445"/>
    <lineage>
        <taxon>Bacteria</taxon>
        <taxon>environmental samples</taxon>
    </lineage>
</organism>
<dbReference type="Pfam" id="PF00561">
    <property type="entry name" value="Abhydrolase_1"/>
    <property type="match status" value="1"/>
</dbReference>
<evidence type="ECO:0000256" key="3">
    <source>
        <dbReference type="SAM" id="SignalP"/>
    </source>
</evidence>
<evidence type="ECO:0000259" key="4">
    <source>
        <dbReference type="Pfam" id="PF00561"/>
    </source>
</evidence>
<sequence length="309" mass="33256">MKKIMLILAAALLAWGAAAQPGGGPGGNAGRPQGGRPGGMPQGQGMFRQMTPPTGDNFEMKEIHVQSAGNDIYGEAYIPKAPGKHPAVILSHGYGGSHTGFYSMIPALVAEGYVCYCYDFAGGGRGGSKSTGKTTDMSIFTERQNLIDVLNAVRSWDSVDPSRVFLLGESQGGCVSAITAPKVQDKIRAILLIYPALCIPDDGRALYPTVADIPETVNFMGMEIGKAYYEGVVDPSYDIYADILPYDKDVLIVHGTNDSLVKPEYSAKASNVYKNCEMHLIFGAGHGFNTPEQQALYHQYVLDFLKKEM</sequence>
<evidence type="ECO:0000256" key="1">
    <source>
        <dbReference type="ARBA" id="ARBA00038115"/>
    </source>
</evidence>
<protein>
    <submittedName>
        <fullName evidence="5">Feruloyl esterase</fullName>
    </submittedName>
</protein>
<evidence type="ECO:0000313" key="5">
    <source>
        <dbReference type="EMBL" id="AHF25037.1"/>
    </source>
</evidence>
<dbReference type="Gene3D" id="3.40.50.1820">
    <property type="entry name" value="alpha/beta hydrolase"/>
    <property type="match status" value="1"/>
</dbReference>
<dbReference type="AlphaFoldDB" id="W0FQD8"/>
<reference evidence="5" key="1">
    <citation type="journal article" date="2013" name="PLoS ONE">
        <title>Metagenomic insights into the carbohydrate-active enzymes carried by the microorganisms adhering to solid digesta in the rumen of cows.</title>
        <authorList>
            <person name="Wang L."/>
            <person name="Hatem A."/>
            <person name="Catalyurek U.V."/>
            <person name="Morrison M."/>
            <person name="Yu Z."/>
        </authorList>
    </citation>
    <scope>NUCLEOTIDE SEQUENCE</scope>
</reference>
<feature type="domain" description="AB hydrolase-1" evidence="4">
    <location>
        <begin position="86"/>
        <end position="195"/>
    </location>
</feature>
<keyword evidence="3" id="KW-0732">Signal</keyword>
<dbReference type="PANTHER" id="PTHR22946">
    <property type="entry name" value="DIENELACTONE HYDROLASE DOMAIN-CONTAINING PROTEIN-RELATED"/>
    <property type="match status" value="1"/>
</dbReference>
<feature type="compositionally biased region" description="Gly residues" evidence="2">
    <location>
        <begin position="23"/>
        <end position="42"/>
    </location>
</feature>
<feature type="region of interest" description="Disordered" evidence="2">
    <location>
        <begin position="23"/>
        <end position="57"/>
    </location>
</feature>
<feature type="chain" id="PRO_5004788769" evidence="3">
    <location>
        <begin position="20"/>
        <end position="309"/>
    </location>
</feature>
<dbReference type="InterPro" id="IPR050261">
    <property type="entry name" value="FrsA_esterase"/>
</dbReference>
<accession>W0FQD8</accession>
<dbReference type="InterPro" id="IPR000073">
    <property type="entry name" value="AB_hydrolase_1"/>
</dbReference>
<feature type="signal peptide" evidence="3">
    <location>
        <begin position="1"/>
        <end position="19"/>
    </location>
</feature>
<dbReference type="InterPro" id="IPR029058">
    <property type="entry name" value="AB_hydrolase_fold"/>
</dbReference>
<dbReference type="PANTHER" id="PTHR22946:SF8">
    <property type="entry name" value="ACETYL XYLAN ESTERASE DOMAIN-CONTAINING PROTEIN"/>
    <property type="match status" value="1"/>
</dbReference>
<name>W0FQD8_9BACT</name>
<proteinExistence type="inferred from homology"/>
<dbReference type="SUPFAM" id="SSF53474">
    <property type="entry name" value="alpha/beta-Hydrolases"/>
    <property type="match status" value="1"/>
</dbReference>
<evidence type="ECO:0000256" key="2">
    <source>
        <dbReference type="SAM" id="MobiDB-lite"/>
    </source>
</evidence>
<dbReference type="EMBL" id="KC246816">
    <property type="protein sequence ID" value="AHF25037.1"/>
    <property type="molecule type" value="Genomic_DNA"/>
</dbReference>